<dbReference type="OrthoDB" id="270584at2759"/>
<comment type="caution">
    <text evidence="4">The sequence shown here is derived from an EMBL/GenBank/DDBJ whole genome shotgun (WGS) entry which is preliminary data.</text>
</comment>
<evidence type="ECO:0008006" key="6">
    <source>
        <dbReference type="Google" id="ProtNLM"/>
    </source>
</evidence>
<dbReference type="AlphaFoldDB" id="A0A8J2L8Q9"/>
<evidence type="ECO:0000313" key="4">
    <source>
        <dbReference type="EMBL" id="CAG7827662.1"/>
    </source>
</evidence>
<organism evidence="4 5">
    <name type="scientific">Allacma fusca</name>
    <dbReference type="NCBI Taxonomy" id="39272"/>
    <lineage>
        <taxon>Eukaryota</taxon>
        <taxon>Metazoa</taxon>
        <taxon>Ecdysozoa</taxon>
        <taxon>Arthropoda</taxon>
        <taxon>Hexapoda</taxon>
        <taxon>Collembola</taxon>
        <taxon>Symphypleona</taxon>
        <taxon>Sminthuridae</taxon>
        <taxon>Allacma</taxon>
    </lineage>
</organism>
<keyword evidence="2" id="KW-0472">Membrane</keyword>
<feature type="repeat" description="Solcar" evidence="2">
    <location>
        <begin position="212"/>
        <end position="299"/>
    </location>
</feature>
<comment type="similarity">
    <text evidence="3">Belongs to the mitochondrial carrier (TC 2.A.29) family.</text>
</comment>
<dbReference type="EMBL" id="CAJVCH010544379">
    <property type="protein sequence ID" value="CAG7827662.1"/>
    <property type="molecule type" value="Genomic_DNA"/>
</dbReference>
<dbReference type="InterPro" id="IPR018108">
    <property type="entry name" value="MCP_transmembrane"/>
</dbReference>
<name>A0A8J2L8Q9_9HEXA</name>
<evidence type="ECO:0000256" key="3">
    <source>
        <dbReference type="RuleBase" id="RU000488"/>
    </source>
</evidence>
<reference evidence="4" key="1">
    <citation type="submission" date="2021-06" db="EMBL/GenBank/DDBJ databases">
        <authorList>
            <person name="Hodson N. C."/>
            <person name="Mongue J. A."/>
            <person name="Jaron S. K."/>
        </authorList>
    </citation>
    <scope>NUCLEOTIDE SEQUENCE</scope>
</reference>
<dbReference type="Proteomes" id="UP000708208">
    <property type="component" value="Unassembled WGS sequence"/>
</dbReference>
<dbReference type="Pfam" id="PF00153">
    <property type="entry name" value="Mito_carr"/>
    <property type="match status" value="3"/>
</dbReference>
<feature type="repeat" description="Solcar" evidence="2">
    <location>
        <begin position="7"/>
        <end position="93"/>
    </location>
</feature>
<keyword evidence="2 3" id="KW-0812">Transmembrane</keyword>
<keyword evidence="5" id="KW-1185">Reference proteome</keyword>
<evidence type="ECO:0000256" key="2">
    <source>
        <dbReference type="PROSITE-ProRule" id="PRU00282"/>
    </source>
</evidence>
<dbReference type="PROSITE" id="PS50920">
    <property type="entry name" value="SOLCAR"/>
    <property type="match status" value="3"/>
</dbReference>
<evidence type="ECO:0000256" key="1">
    <source>
        <dbReference type="ARBA" id="ARBA00022737"/>
    </source>
</evidence>
<evidence type="ECO:0000313" key="5">
    <source>
        <dbReference type="Proteomes" id="UP000708208"/>
    </source>
</evidence>
<keyword evidence="3" id="KW-0813">Transport</keyword>
<proteinExistence type="inferred from homology"/>
<protein>
    <recommendedName>
        <fullName evidence="6">Graves disease carrier protein</fullName>
    </recommendedName>
</protein>
<dbReference type="PANTHER" id="PTHR24089">
    <property type="entry name" value="SOLUTE CARRIER FAMILY 25"/>
    <property type="match status" value="1"/>
</dbReference>
<dbReference type="GO" id="GO:0016020">
    <property type="term" value="C:membrane"/>
    <property type="evidence" value="ECO:0007669"/>
    <property type="project" value="UniProtKB-UniRule"/>
</dbReference>
<keyword evidence="1" id="KW-0677">Repeat</keyword>
<sequence>MDEHSVTLLMKSMLSGGVAGMTAKTAVAPLDRIKILFQAQSSHYKNLGVFSGLRKIVEIEKFTSLYKGNSAQMVRIFPYAATQFTSFEVYKKLWNGDKSHIGKFMSGSAAGVTAVTLTYPLDMIRSRLAFQISGQHVYTGIFNCAGTIFKTEGGVRALYRGFAPTICGMIPYAGLSFYCFETFKYLCMYHLPEYTTSDLKTNSGGLVLLVPYKLLCGGLAGAVAQTFSYPLDVTRRRMQLAHMNESTKRFGMGMLQTLQIIYKENGISKGLYRGMSINYLRAIPMVAVSFSTYELMKQMLNMDTGIDIKTG</sequence>
<accession>A0A8J2L8Q9</accession>
<gene>
    <name evidence="4" type="ORF">AFUS01_LOCUS37637</name>
</gene>
<feature type="repeat" description="Solcar" evidence="2">
    <location>
        <begin position="98"/>
        <end position="186"/>
    </location>
</feature>